<keyword evidence="2" id="KW-1185">Reference proteome</keyword>
<feature type="non-terminal residue" evidence="1">
    <location>
        <position position="119"/>
    </location>
</feature>
<dbReference type="Proteomes" id="UP000789860">
    <property type="component" value="Unassembled WGS sequence"/>
</dbReference>
<gene>
    <name evidence="1" type="ORF">SCALOS_LOCUS4569</name>
</gene>
<dbReference type="EMBL" id="CAJVPM010006344">
    <property type="protein sequence ID" value="CAG8533941.1"/>
    <property type="molecule type" value="Genomic_DNA"/>
</dbReference>
<evidence type="ECO:0000313" key="2">
    <source>
        <dbReference type="Proteomes" id="UP000789860"/>
    </source>
</evidence>
<organism evidence="1 2">
    <name type="scientific">Scutellospora calospora</name>
    <dbReference type="NCBI Taxonomy" id="85575"/>
    <lineage>
        <taxon>Eukaryota</taxon>
        <taxon>Fungi</taxon>
        <taxon>Fungi incertae sedis</taxon>
        <taxon>Mucoromycota</taxon>
        <taxon>Glomeromycotina</taxon>
        <taxon>Glomeromycetes</taxon>
        <taxon>Diversisporales</taxon>
        <taxon>Gigasporaceae</taxon>
        <taxon>Scutellospora</taxon>
    </lineage>
</organism>
<evidence type="ECO:0000313" key="1">
    <source>
        <dbReference type="EMBL" id="CAG8533941.1"/>
    </source>
</evidence>
<comment type="caution">
    <text evidence="1">The sequence shown here is derived from an EMBL/GenBank/DDBJ whole genome shotgun (WGS) entry which is preliminary data.</text>
</comment>
<proteinExistence type="predicted"/>
<reference evidence="1" key="1">
    <citation type="submission" date="2021-06" db="EMBL/GenBank/DDBJ databases">
        <authorList>
            <person name="Kallberg Y."/>
            <person name="Tangrot J."/>
            <person name="Rosling A."/>
        </authorList>
    </citation>
    <scope>NUCLEOTIDE SEQUENCE</scope>
    <source>
        <strain evidence="1">AU212A</strain>
    </source>
</reference>
<accession>A0ACA9LLW7</accession>
<sequence length="119" mass="14121">MNSIGRDFDKWARSKEYRGYIYILSFNIKYDAKGYFVLANPRNPDYHNQENLTKNLEKYFPQTYLYIDRKIVSEQEQTDLSKFIQSESSQLDPSKLSKAGHRKIAYSSKSLTYNKKVEK</sequence>
<name>A0ACA9LLW7_9GLOM</name>
<protein>
    <submittedName>
        <fullName evidence="1">4757_t:CDS:1</fullName>
    </submittedName>
</protein>